<dbReference type="PANTHER" id="PTHR37994">
    <property type="entry name" value="ARAE_2_N DOMAIN-CONTAINING PROTEIN-RELATED"/>
    <property type="match status" value="1"/>
</dbReference>
<reference evidence="4 5" key="1">
    <citation type="journal article" date="2020" name="ISME J.">
        <title>Uncovering the hidden diversity of litter-decomposition mechanisms in mushroom-forming fungi.</title>
        <authorList>
            <person name="Floudas D."/>
            <person name="Bentzer J."/>
            <person name="Ahren D."/>
            <person name="Johansson T."/>
            <person name="Persson P."/>
            <person name="Tunlid A."/>
        </authorList>
    </citation>
    <scope>NUCLEOTIDE SEQUENCE [LARGE SCALE GENOMIC DNA]</scope>
    <source>
        <strain evidence="4 5">CBS 101986</strain>
    </source>
</reference>
<feature type="transmembrane region" description="Helical" evidence="2">
    <location>
        <begin position="642"/>
        <end position="660"/>
    </location>
</feature>
<gene>
    <name evidence="4" type="ORF">D9619_004751</name>
</gene>
<dbReference type="Pfam" id="PF10337">
    <property type="entry name" value="ArAE_2_N"/>
    <property type="match status" value="1"/>
</dbReference>
<feature type="transmembrane region" description="Helical" evidence="2">
    <location>
        <begin position="80"/>
        <end position="100"/>
    </location>
</feature>
<evidence type="ECO:0000256" key="2">
    <source>
        <dbReference type="SAM" id="Phobius"/>
    </source>
</evidence>
<feature type="compositionally biased region" description="Low complexity" evidence="1">
    <location>
        <begin position="886"/>
        <end position="897"/>
    </location>
</feature>
<feature type="transmembrane region" description="Helical" evidence="2">
    <location>
        <begin position="30"/>
        <end position="49"/>
    </location>
</feature>
<feature type="transmembrane region" description="Helical" evidence="2">
    <location>
        <begin position="577"/>
        <end position="596"/>
    </location>
</feature>
<accession>A0A8H5BRA3</accession>
<feature type="transmembrane region" description="Helical" evidence="2">
    <location>
        <begin position="165"/>
        <end position="184"/>
    </location>
</feature>
<dbReference type="EMBL" id="JAACJJ010000014">
    <property type="protein sequence ID" value="KAF5327786.1"/>
    <property type="molecule type" value="Genomic_DNA"/>
</dbReference>
<keyword evidence="2" id="KW-1133">Transmembrane helix</keyword>
<keyword evidence="2" id="KW-0812">Transmembrane</keyword>
<evidence type="ECO:0000313" key="5">
    <source>
        <dbReference type="Proteomes" id="UP000567179"/>
    </source>
</evidence>
<feature type="transmembrane region" description="Helical" evidence="2">
    <location>
        <begin position="603"/>
        <end position="622"/>
    </location>
</feature>
<name>A0A8H5BRA3_9AGAR</name>
<dbReference type="AlphaFoldDB" id="A0A8H5BRA3"/>
<proteinExistence type="predicted"/>
<feature type="region of interest" description="Disordered" evidence="1">
    <location>
        <begin position="832"/>
        <end position="904"/>
    </location>
</feature>
<keyword evidence="5" id="KW-1185">Reference proteome</keyword>
<keyword evidence="2" id="KW-0472">Membrane</keyword>
<evidence type="ECO:0000313" key="4">
    <source>
        <dbReference type="EMBL" id="KAF5327786.1"/>
    </source>
</evidence>
<evidence type="ECO:0000259" key="3">
    <source>
        <dbReference type="Pfam" id="PF10337"/>
    </source>
</evidence>
<protein>
    <recommendedName>
        <fullName evidence="3">Putative ER transporter 6TM N-terminal domain-containing protein</fullName>
    </recommendedName>
</protein>
<feature type="domain" description="Putative ER transporter 6TM N-terminal" evidence="3">
    <location>
        <begin position="19"/>
        <end position="300"/>
    </location>
</feature>
<evidence type="ECO:0000256" key="1">
    <source>
        <dbReference type="SAM" id="MobiDB-lite"/>
    </source>
</evidence>
<feature type="transmembrane region" description="Helical" evidence="2">
    <location>
        <begin position="547"/>
        <end position="565"/>
    </location>
</feature>
<dbReference type="OrthoDB" id="2959034at2759"/>
<feature type="transmembrane region" description="Helical" evidence="2">
    <location>
        <begin position="496"/>
        <end position="517"/>
    </location>
</feature>
<organism evidence="4 5">
    <name type="scientific">Psilocybe cf. subviscida</name>
    <dbReference type="NCBI Taxonomy" id="2480587"/>
    <lineage>
        <taxon>Eukaryota</taxon>
        <taxon>Fungi</taxon>
        <taxon>Dikarya</taxon>
        <taxon>Basidiomycota</taxon>
        <taxon>Agaricomycotina</taxon>
        <taxon>Agaricomycetes</taxon>
        <taxon>Agaricomycetidae</taxon>
        <taxon>Agaricales</taxon>
        <taxon>Agaricineae</taxon>
        <taxon>Strophariaceae</taxon>
        <taxon>Psilocybe</taxon>
    </lineage>
</organism>
<dbReference type="Proteomes" id="UP000567179">
    <property type="component" value="Unassembled WGS sequence"/>
</dbReference>
<sequence length="1266" mass="139445">MHLYLAKKVWIWMCRNACSQHNLKRVLRSALTLAVMLIFIVCPPLAKAVGEFDTFAAALAVAFPCFLPFSVHIYVMMTLLLMLLISWAWICVATATGFAARSSSLLAEQLRTSSIPGVPSDEATKVLVMSGQYLDNGCSLVFGILLLFSAFGLGLGIAHKRELTLQFYFSLVIISVMFFANPLVPVPMYNSSQSALRAVAIYAAVSSATYIFVFPESFSHAWMKRAQQDIFLPIIASLGKNTSFQRDGIIAQLDDMLDLYRTEKSMFALEFSVSRLSPQQFADLFELVHKIVVKVKYLYFSQGPACGVEVANELKYDESLRTLQDFADDVQNYCRFSLISIHDWFYASTKYSWKSVFAGPDHDKVAFGLQGLETAHHNLTNALKAFQSHAGQFHDAAQNLTPSGGLTVVFSSLDNLDLLAADILSFLDFLIAVERREPPFRFWSPLILSNYSRRTPVNGTLPARKVVSLSSLSILAGRRVESARVFEWMVDPKTIFAFRMALVSVGLFLLGVCKATVSAYTQYGGVTAMLLAQSYLTIYAGDQIRFWVIRMGATLLSLLISPMAWFICAGEGSGNPYVFVAVVTILSLPAILLSVSSWKMTHMLFGILFSTTMISTLTTVWNKAQAEPLTKNDVLTIVGERAAVDIFAFAISVLAILLPMGPITARRGFHDLLAESVDVAYTGIIRSISTSTPKSTASVSTVSKTSKDQFPNGHESIMSPSKGDKATSIDGWEHHQLMRSLLMSMNFEPRVTNLPKSIYRQIFEAQYVSVLPSYGRHRLLAVEQTPGVLRNPIIPPALNPSAVHYQFSKPNIPLSQGSQSVLHSISSVMIIDKQPLPDDPTPADAPPSYDTLNQSSNARVSDQKVPIVEPVAGPSNRPPPLPISPTPSSSKSISSPPVALPYDRKGKGKEVNWFKFTKSPEDRRMEQVEQTVLGLIWSLIEEHNTPSSSASADILYSCSQACRGNSLSFSKLLQRKSMEGHTPFYWTVVKRLPDQHQDVSEHHGADLLSALISFASPLTKDTIKDLRLACLATSDQALFQRLRMSPEFAPISASDRLLLGMTIPPDEIEVHILPGDTGAFMVDIVIPHFYKRMVVTKQIVIEFIARSRLWCLKFFVADQWAAPPTPAGTWCISLGLEETSPPTHITSQLVIEPVKPAPSPPPSPSKHTIGAFLTSSGPKQLAIPIISRREELHPGPSIAVKRSVLVPLSDKSTGAGLHYGNDTYIGTDEKLRARLEAKLEKTTTTEDCSLAQKMAPVKDIYEAIAP</sequence>
<feature type="region of interest" description="Disordered" evidence="1">
    <location>
        <begin position="703"/>
        <end position="725"/>
    </location>
</feature>
<feature type="transmembrane region" description="Helical" evidence="2">
    <location>
        <begin position="139"/>
        <end position="158"/>
    </location>
</feature>
<feature type="compositionally biased region" description="Polar residues" evidence="1">
    <location>
        <begin position="850"/>
        <end position="860"/>
    </location>
</feature>
<feature type="transmembrane region" description="Helical" evidence="2">
    <location>
        <begin position="55"/>
        <end position="75"/>
    </location>
</feature>
<dbReference type="InterPro" id="IPR018823">
    <property type="entry name" value="ArAE_2_N"/>
</dbReference>
<dbReference type="PANTHER" id="PTHR37994:SF3">
    <property type="entry name" value="ER TRANSPORTER 6TM N-TERMINAL DOMAIN-CONTAINING PROTEIN"/>
    <property type="match status" value="1"/>
</dbReference>
<feature type="transmembrane region" description="Helical" evidence="2">
    <location>
        <begin position="196"/>
        <end position="215"/>
    </location>
</feature>
<comment type="caution">
    <text evidence="4">The sequence shown here is derived from an EMBL/GenBank/DDBJ whole genome shotgun (WGS) entry which is preliminary data.</text>
</comment>
<feature type="compositionally biased region" description="Pro residues" evidence="1">
    <location>
        <begin position="876"/>
        <end position="885"/>
    </location>
</feature>